<name>E8MDL1_PHOS4</name>
<accession>E8MDL1</accession>
<sequence>MAGFFLDFYRDKEGIMSLSKFIHFCSIVCAFITTGRLLAQHDFDIHFVPLEKLVSHAQIGLTIPLVIVLFWASFDPSVMNKINGLNLQFFIAAITLAYVSISSLAM</sequence>
<reference evidence="2 3" key="1">
    <citation type="journal article" date="2012" name="Int. J. Syst. Evol. Microbiol.">
        <title>Vibrio caribbeanicus sp. nov., isolated from the marine sponge Scleritoderma cyanea.</title>
        <authorList>
            <person name="Hoffmann M."/>
            <person name="Monday S.R."/>
            <person name="Allard M.W."/>
            <person name="Strain E.A."/>
            <person name="Whittaker P."/>
            <person name="Naum M."/>
            <person name="McCarthy P.J."/>
            <person name="Lopez J.V."/>
            <person name="Fischer M."/>
            <person name="Brown E.W."/>
        </authorList>
    </citation>
    <scope>NUCLEOTIDE SEQUENCE [LARGE SCALE GENOMIC DNA]</scope>
    <source>
        <strain evidence="3">DSMZ 21326</strain>
    </source>
</reference>
<comment type="caution">
    <text evidence="2">The sequence shown here is derived from an EMBL/GenBank/DDBJ whole genome shotgun (WGS) entry which is preliminary data.</text>
</comment>
<organism evidence="2 3">
    <name type="scientific">Vibrio sinaloensis DSM 21326</name>
    <dbReference type="NCBI Taxonomy" id="945550"/>
    <lineage>
        <taxon>Bacteria</taxon>
        <taxon>Pseudomonadati</taxon>
        <taxon>Pseudomonadota</taxon>
        <taxon>Gammaproteobacteria</taxon>
        <taxon>Vibrionales</taxon>
        <taxon>Vibrionaceae</taxon>
        <taxon>Vibrio</taxon>
        <taxon>Vibrio oreintalis group</taxon>
    </lineage>
</organism>
<dbReference type="AlphaFoldDB" id="E8MDL1"/>
<feature type="transmembrane region" description="Helical" evidence="1">
    <location>
        <begin position="84"/>
        <end position="105"/>
    </location>
</feature>
<gene>
    <name evidence="2" type="ORF">VISI1226_18396</name>
</gene>
<keyword evidence="1" id="KW-0472">Membrane</keyword>
<keyword evidence="1" id="KW-0812">Transmembrane</keyword>
<protein>
    <submittedName>
        <fullName evidence="2">Uncharacterized protein</fullName>
    </submittedName>
</protein>
<feature type="transmembrane region" description="Helical" evidence="1">
    <location>
        <begin position="21"/>
        <end position="41"/>
    </location>
</feature>
<proteinExistence type="predicted"/>
<evidence type="ECO:0000256" key="1">
    <source>
        <dbReference type="SAM" id="Phobius"/>
    </source>
</evidence>
<feature type="transmembrane region" description="Helical" evidence="1">
    <location>
        <begin position="53"/>
        <end position="72"/>
    </location>
</feature>
<keyword evidence="1" id="KW-1133">Transmembrane helix</keyword>
<evidence type="ECO:0000313" key="2">
    <source>
        <dbReference type="EMBL" id="EGA67910.1"/>
    </source>
</evidence>
<dbReference type="Proteomes" id="UP000006228">
    <property type="component" value="Unassembled WGS sequence"/>
</dbReference>
<evidence type="ECO:0000313" key="3">
    <source>
        <dbReference type="Proteomes" id="UP000006228"/>
    </source>
</evidence>
<dbReference type="EMBL" id="AEVT01000123">
    <property type="protein sequence ID" value="EGA67910.1"/>
    <property type="molecule type" value="Genomic_DNA"/>
</dbReference>